<keyword evidence="1" id="KW-1133">Transmembrane helix</keyword>
<keyword evidence="1" id="KW-0812">Transmembrane</keyword>
<evidence type="ECO:0000256" key="1">
    <source>
        <dbReference type="SAM" id="Phobius"/>
    </source>
</evidence>
<dbReference type="AlphaFoldDB" id="A0A2S7IF68"/>
<feature type="transmembrane region" description="Helical" evidence="1">
    <location>
        <begin position="6"/>
        <end position="31"/>
    </location>
</feature>
<evidence type="ECO:0000313" key="3">
    <source>
        <dbReference type="Proteomes" id="UP000239590"/>
    </source>
</evidence>
<feature type="transmembrane region" description="Helical" evidence="1">
    <location>
        <begin position="95"/>
        <end position="114"/>
    </location>
</feature>
<sequence length="118" mass="13481">MPQKSVIITPLKIIELVVASFLLLMLLLFLFEYYQVAIKKDMVTYPFGSELAMESGWPSYESAEAYRRDSAINLLAYGLIFTVLLRGVFSNRKIYTLISLLLFLLHLLLAHIGYKISS</sequence>
<organism evidence="2 3">
    <name type="scientific">Siphonobacter curvatus</name>
    <dbReference type="NCBI Taxonomy" id="2094562"/>
    <lineage>
        <taxon>Bacteria</taxon>
        <taxon>Pseudomonadati</taxon>
        <taxon>Bacteroidota</taxon>
        <taxon>Cytophagia</taxon>
        <taxon>Cytophagales</taxon>
        <taxon>Cytophagaceae</taxon>
        <taxon>Siphonobacter</taxon>
    </lineage>
</organism>
<dbReference type="Proteomes" id="UP000239590">
    <property type="component" value="Unassembled WGS sequence"/>
</dbReference>
<evidence type="ECO:0000313" key="2">
    <source>
        <dbReference type="EMBL" id="PQA53470.1"/>
    </source>
</evidence>
<keyword evidence="1" id="KW-0472">Membrane</keyword>
<reference evidence="3" key="1">
    <citation type="submission" date="2018-02" db="EMBL/GenBank/DDBJ databases">
        <title>Genome sequencing of Solimonas sp. HR-BB.</title>
        <authorList>
            <person name="Lee Y."/>
            <person name="Jeon C.O."/>
        </authorList>
    </citation>
    <scope>NUCLEOTIDE SEQUENCE [LARGE SCALE GENOMIC DNA]</scope>
    <source>
        <strain evidence="3">HR-U</strain>
    </source>
</reference>
<comment type="caution">
    <text evidence="2">The sequence shown here is derived from an EMBL/GenBank/DDBJ whole genome shotgun (WGS) entry which is preliminary data.</text>
</comment>
<accession>A0A2S7IF68</accession>
<keyword evidence="3" id="KW-1185">Reference proteome</keyword>
<proteinExistence type="predicted"/>
<feature type="transmembrane region" description="Helical" evidence="1">
    <location>
        <begin position="71"/>
        <end position="89"/>
    </location>
</feature>
<name>A0A2S7IF68_9BACT</name>
<gene>
    <name evidence="2" type="ORF">C5O19_24835</name>
</gene>
<protein>
    <submittedName>
        <fullName evidence="2">Uncharacterized protein</fullName>
    </submittedName>
</protein>
<dbReference type="EMBL" id="PTRA01000009">
    <property type="protein sequence ID" value="PQA53470.1"/>
    <property type="molecule type" value="Genomic_DNA"/>
</dbReference>